<dbReference type="AlphaFoldDB" id="A0ABD2A6Z9"/>
<accession>A0ABD2A6Z9</accession>
<sequence length="92" mass="10611">MYARKTYIVLHPNDNNASNNTKLVVPYISSKCISDPCSKFDTIKERQSRYLNNFTADIHASSAFHGTFIRPYCQYSHKIYLSNSFCPPIENI</sequence>
<gene>
    <name evidence="1" type="ORF">V1478_014070</name>
</gene>
<reference evidence="1 2" key="1">
    <citation type="journal article" date="2024" name="Ann. Entomol. Soc. Am.">
        <title>Genomic analyses of the southern and eastern yellowjacket wasps (Hymenoptera: Vespidae) reveal evolutionary signatures of social life.</title>
        <authorList>
            <person name="Catto M.A."/>
            <person name="Caine P.B."/>
            <person name="Orr S.E."/>
            <person name="Hunt B.G."/>
            <person name="Goodisman M.A.D."/>
        </authorList>
    </citation>
    <scope>NUCLEOTIDE SEQUENCE [LARGE SCALE GENOMIC DNA]</scope>
    <source>
        <strain evidence="1">233</strain>
        <tissue evidence="1">Head and thorax</tissue>
    </source>
</reference>
<name>A0ABD2A6Z9_VESSQ</name>
<dbReference type="EMBL" id="JAUDFV010000154">
    <property type="protein sequence ID" value="KAL2716394.1"/>
    <property type="molecule type" value="Genomic_DNA"/>
</dbReference>
<organism evidence="1 2">
    <name type="scientific">Vespula squamosa</name>
    <name type="common">Southern yellow jacket</name>
    <name type="synonym">Wasp</name>
    <dbReference type="NCBI Taxonomy" id="30214"/>
    <lineage>
        <taxon>Eukaryota</taxon>
        <taxon>Metazoa</taxon>
        <taxon>Ecdysozoa</taxon>
        <taxon>Arthropoda</taxon>
        <taxon>Hexapoda</taxon>
        <taxon>Insecta</taxon>
        <taxon>Pterygota</taxon>
        <taxon>Neoptera</taxon>
        <taxon>Endopterygota</taxon>
        <taxon>Hymenoptera</taxon>
        <taxon>Apocrita</taxon>
        <taxon>Aculeata</taxon>
        <taxon>Vespoidea</taxon>
        <taxon>Vespidae</taxon>
        <taxon>Vespinae</taxon>
        <taxon>Vespula</taxon>
    </lineage>
</organism>
<protein>
    <submittedName>
        <fullName evidence="1">Uncharacterized protein</fullName>
    </submittedName>
</protein>
<evidence type="ECO:0000313" key="2">
    <source>
        <dbReference type="Proteomes" id="UP001607302"/>
    </source>
</evidence>
<comment type="caution">
    <text evidence="1">The sequence shown here is derived from an EMBL/GenBank/DDBJ whole genome shotgun (WGS) entry which is preliminary data.</text>
</comment>
<dbReference type="Proteomes" id="UP001607302">
    <property type="component" value="Unassembled WGS sequence"/>
</dbReference>
<keyword evidence="2" id="KW-1185">Reference proteome</keyword>
<proteinExistence type="predicted"/>
<evidence type="ECO:0000313" key="1">
    <source>
        <dbReference type="EMBL" id="KAL2716394.1"/>
    </source>
</evidence>